<dbReference type="EMBL" id="JBHUGA010000067">
    <property type="protein sequence ID" value="MFD1848157.1"/>
    <property type="molecule type" value="Genomic_DNA"/>
</dbReference>
<feature type="transmembrane region" description="Helical" evidence="1">
    <location>
        <begin position="43"/>
        <end position="61"/>
    </location>
</feature>
<keyword evidence="3" id="KW-1185">Reference proteome</keyword>
<gene>
    <name evidence="2" type="ORF">ACFSFX_16350</name>
</gene>
<keyword evidence="1" id="KW-0812">Transmembrane</keyword>
<feature type="transmembrane region" description="Helical" evidence="1">
    <location>
        <begin position="13"/>
        <end position="31"/>
    </location>
</feature>
<keyword evidence="1" id="KW-0472">Membrane</keyword>
<comment type="caution">
    <text evidence="2">The sequence shown here is derived from an EMBL/GenBank/DDBJ whole genome shotgun (WGS) entry which is preliminary data.</text>
</comment>
<protein>
    <recommendedName>
        <fullName evidence="4">DUF2784 domain-containing protein</fullName>
    </recommendedName>
</protein>
<dbReference type="RefSeq" id="WP_343881660.1">
    <property type="nucleotide sequence ID" value="NZ_BAAAIJ010000059.1"/>
</dbReference>
<organism evidence="2 3">
    <name type="scientific">Arthrobacter flavus</name>
    <dbReference type="NCBI Taxonomy" id="95172"/>
    <lineage>
        <taxon>Bacteria</taxon>
        <taxon>Bacillati</taxon>
        <taxon>Actinomycetota</taxon>
        <taxon>Actinomycetes</taxon>
        <taxon>Micrococcales</taxon>
        <taxon>Micrococcaceae</taxon>
        <taxon>Arthrobacter</taxon>
    </lineage>
</organism>
<reference evidence="3" key="1">
    <citation type="journal article" date="2019" name="Int. J. Syst. Evol. Microbiol.">
        <title>The Global Catalogue of Microorganisms (GCM) 10K type strain sequencing project: providing services to taxonomists for standard genome sequencing and annotation.</title>
        <authorList>
            <consortium name="The Broad Institute Genomics Platform"/>
            <consortium name="The Broad Institute Genome Sequencing Center for Infectious Disease"/>
            <person name="Wu L."/>
            <person name="Ma J."/>
        </authorList>
    </citation>
    <scope>NUCLEOTIDE SEQUENCE [LARGE SCALE GENOMIC DNA]</scope>
    <source>
        <strain evidence="3">JCM 11496</strain>
    </source>
</reference>
<dbReference type="Proteomes" id="UP001597307">
    <property type="component" value="Unassembled WGS sequence"/>
</dbReference>
<feature type="transmembrane region" description="Helical" evidence="1">
    <location>
        <begin position="87"/>
        <end position="108"/>
    </location>
</feature>
<accession>A0ABW4QBQ4</accession>
<evidence type="ECO:0000313" key="2">
    <source>
        <dbReference type="EMBL" id="MFD1848157.1"/>
    </source>
</evidence>
<keyword evidence="1" id="KW-1133">Transmembrane helix</keyword>
<proteinExistence type="predicted"/>
<sequence length="117" mass="12892">MAEHQLALRAVKSFHTAAWFSIEACMVYLLYSGWRGKTDQRAGVAAAVVGSEILVFAGNGFRCPLTPLAQRLGDSTGSVTDIYLPRWFAHNLPAIHVPLIFLAVWAHARNIAHARHI</sequence>
<evidence type="ECO:0008006" key="4">
    <source>
        <dbReference type="Google" id="ProtNLM"/>
    </source>
</evidence>
<name>A0ABW4QBQ4_9MICC</name>
<evidence type="ECO:0000313" key="3">
    <source>
        <dbReference type="Proteomes" id="UP001597307"/>
    </source>
</evidence>
<evidence type="ECO:0000256" key="1">
    <source>
        <dbReference type="SAM" id="Phobius"/>
    </source>
</evidence>